<evidence type="ECO:0000256" key="9">
    <source>
        <dbReference type="ARBA" id="ARBA00050776"/>
    </source>
</evidence>
<dbReference type="PANTHER" id="PTHR11601:SF34">
    <property type="entry name" value="CYSTEINE DESULFURASE"/>
    <property type="match status" value="1"/>
</dbReference>
<name>D7UZ29_LISGR</name>
<dbReference type="NCBIfam" id="NF002806">
    <property type="entry name" value="PRK02948.1"/>
    <property type="match status" value="1"/>
</dbReference>
<dbReference type="PIRSF" id="PIRSF005572">
    <property type="entry name" value="NifS"/>
    <property type="match status" value="1"/>
</dbReference>
<evidence type="ECO:0000256" key="7">
    <source>
        <dbReference type="ARBA" id="ARBA00023004"/>
    </source>
</evidence>
<dbReference type="FunFam" id="3.40.640.10:FF:000084">
    <property type="entry name" value="IscS-like cysteine desulfurase"/>
    <property type="match status" value="1"/>
</dbReference>
<dbReference type="InterPro" id="IPR000192">
    <property type="entry name" value="Aminotrans_V_dom"/>
</dbReference>
<dbReference type="EMBL" id="ACCR02000005">
    <property type="protein sequence ID" value="EFI83596.1"/>
    <property type="molecule type" value="Genomic_DNA"/>
</dbReference>
<proteinExistence type="inferred from homology"/>
<keyword evidence="12" id="KW-0032">Aminotransferase</keyword>
<keyword evidence="8" id="KW-0411">Iron-sulfur</keyword>
<dbReference type="InterPro" id="IPR015422">
    <property type="entry name" value="PyrdxlP-dep_Trfase_small"/>
</dbReference>
<dbReference type="GO" id="GO:0008483">
    <property type="term" value="F:transaminase activity"/>
    <property type="evidence" value="ECO:0007669"/>
    <property type="project" value="UniProtKB-KW"/>
</dbReference>
<reference evidence="12" key="1">
    <citation type="submission" date="2010-06" db="EMBL/GenBank/DDBJ databases">
        <authorList>
            <person name="Muzny D."/>
            <person name="Qin X."/>
            <person name="Buhay C."/>
            <person name="Dugan-Rocha S."/>
            <person name="Ding Y."/>
            <person name="Chen G."/>
            <person name="Hawes A."/>
            <person name="Holder M."/>
            <person name="Jhangiani S."/>
            <person name="Johnson A."/>
            <person name="Khan Z."/>
            <person name="Li Z."/>
            <person name="Liu W."/>
            <person name="Liu X."/>
            <person name="Perez L."/>
            <person name="Shen H."/>
            <person name="Wang Q."/>
            <person name="Watt J."/>
            <person name="Xi L."/>
            <person name="Xin Y."/>
            <person name="Zhou J."/>
            <person name="Deng J."/>
            <person name="Jiang H."/>
            <person name="Liu Y."/>
            <person name="Qu J."/>
            <person name="Song X.-Z."/>
            <person name="Zhang L."/>
            <person name="Villasana D."/>
            <person name="Johnson A."/>
            <person name="Liu J."/>
            <person name="Liyanage D."/>
            <person name="Lorensuhewa L."/>
            <person name="Robinson T."/>
            <person name="Song A."/>
            <person name="Song B.-B."/>
            <person name="Dinh H."/>
            <person name="Thornton R."/>
            <person name="Coyle M."/>
            <person name="Francisco L."/>
            <person name="Jackson L."/>
            <person name="Javaid M."/>
            <person name="Korchina V."/>
            <person name="Kovar C."/>
            <person name="Mata R."/>
            <person name="Mathew T."/>
            <person name="Ngo R."/>
            <person name="Nguyen L."/>
            <person name="Nguyen N."/>
            <person name="Okwuonu G."/>
            <person name="Ongeri F."/>
            <person name="Pham C."/>
            <person name="Simmons D."/>
            <person name="Wilczek-Boney K."/>
            <person name="Hale W."/>
            <person name="Jakkamsetti A."/>
            <person name="Pham P."/>
            <person name="Ruth R."/>
            <person name="San Lucas F."/>
            <person name="Warren J."/>
            <person name="Zhang J."/>
            <person name="Zhao Z."/>
            <person name="Zhou C."/>
            <person name="Zhu D."/>
            <person name="Lee S."/>
            <person name="Bess C."/>
            <person name="Blankenburg K."/>
            <person name="Forbes L."/>
            <person name="Fu Q."/>
            <person name="Gubbala S."/>
            <person name="Hirani K."/>
            <person name="Jayaseelan J.C."/>
            <person name="Lara F."/>
            <person name="Munidasa M."/>
            <person name="Palculict T."/>
            <person name="Patil S."/>
            <person name="Pu L.-L."/>
            <person name="Saada N."/>
            <person name="Tang L."/>
            <person name="Weissenberger G."/>
            <person name="Zhu Y."/>
            <person name="Hemphill L."/>
            <person name="Shang Y."/>
            <person name="Youmans B."/>
            <person name="Ayvaz T."/>
            <person name="Ross M."/>
            <person name="Santibanez J."/>
            <person name="Aqrawi P."/>
            <person name="Gross S."/>
            <person name="Joshi V."/>
            <person name="Fowler G."/>
            <person name="Nazareth L."/>
            <person name="Reid J."/>
            <person name="Worley K."/>
            <person name="Petrosino J."/>
            <person name="Highlander S."/>
            <person name="Gibbs R."/>
        </authorList>
    </citation>
    <scope>NUCLEOTIDE SEQUENCE [LARGE SCALE GENOMIC DNA]</scope>
    <source>
        <strain evidence="12">DSM 20601</strain>
    </source>
</reference>
<dbReference type="GO" id="GO:0046872">
    <property type="term" value="F:metal ion binding"/>
    <property type="evidence" value="ECO:0007669"/>
    <property type="project" value="UniProtKB-KW"/>
</dbReference>
<evidence type="ECO:0000313" key="13">
    <source>
        <dbReference type="Proteomes" id="UP000010119"/>
    </source>
</evidence>
<dbReference type="STRING" id="525367.HMPREF0556_12281"/>
<dbReference type="GO" id="GO:0051536">
    <property type="term" value="F:iron-sulfur cluster binding"/>
    <property type="evidence" value="ECO:0007669"/>
    <property type="project" value="UniProtKB-KW"/>
</dbReference>
<evidence type="ECO:0000256" key="4">
    <source>
        <dbReference type="ARBA" id="ARBA00022679"/>
    </source>
</evidence>
<comment type="cofactor">
    <cofactor evidence="1 10">
        <name>pyridoxal 5'-phosphate</name>
        <dbReference type="ChEBI" id="CHEBI:597326"/>
    </cofactor>
</comment>
<comment type="caution">
    <text evidence="12">The sequence shown here is derived from an EMBL/GenBank/DDBJ whole genome shotgun (WGS) entry which is preliminary data.</text>
</comment>
<comment type="catalytic activity">
    <reaction evidence="9">
        <text>(sulfur carrier)-H + L-cysteine = (sulfur carrier)-SH + L-alanine</text>
        <dbReference type="Rhea" id="RHEA:43892"/>
        <dbReference type="Rhea" id="RHEA-COMP:14737"/>
        <dbReference type="Rhea" id="RHEA-COMP:14739"/>
        <dbReference type="ChEBI" id="CHEBI:29917"/>
        <dbReference type="ChEBI" id="CHEBI:35235"/>
        <dbReference type="ChEBI" id="CHEBI:57972"/>
        <dbReference type="ChEBI" id="CHEBI:64428"/>
        <dbReference type="EC" id="2.8.1.7"/>
    </reaction>
</comment>
<dbReference type="Gene3D" id="1.10.260.50">
    <property type="match status" value="1"/>
</dbReference>
<organism evidence="12 13">
    <name type="scientific">Listeria grayi DSM 20601</name>
    <dbReference type="NCBI Taxonomy" id="525367"/>
    <lineage>
        <taxon>Bacteria</taxon>
        <taxon>Bacillati</taxon>
        <taxon>Bacillota</taxon>
        <taxon>Bacilli</taxon>
        <taxon>Bacillales</taxon>
        <taxon>Listeriaceae</taxon>
        <taxon>Listeria</taxon>
    </lineage>
</organism>
<dbReference type="Pfam" id="PF00266">
    <property type="entry name" value="Aminotran_5"/>
    <property type="match status" value="1"/>
</dbReference>
<accession>D7UZ29</accession>
<evidence type="ECO:0000256" key="8">
    <source>
        <dbReference type="ARBA" id="ARBA00023014"/>
    </source>
</evidence>
<dbReference type="Gene3D" id="3.90.1150.10">
    <property type="entry name" value="Aspartate Aminotransferase, domain 1"/>
    <property type="match status" value="1"/>
</dbReference>
<keyword evidence="13" id="KW-1185">Reference proteome</keyword>
<evidence type="ECO:0000256" key="6">
    <source>
        <dbReference type="ARBA" id="ARBA00022898"/>
    </source>
</evidence>
<protein>
    <recommendedName>
        <fullName evidence="3">cysteine desulfurase</fullName>
        <ecNumber evidence="3">2.8.1.7</ecNumber>
    </recommendedName>
</protein>
<dbReference type="Gene3D" id="3.40.640.10">
    <property type="entry name" value="Type I PLP-dependent aspartate aminotransferase-like (Major domain)"/>
    <property type="match status" value="1"/>
</dbReference>
<gene>
    <name evidence="12" type="primary">iscS2</name>
    <name evidence="12" type="ORF">HMPREF0556_12281</name>
</gene>
<evidence type="ECO:0000256" key="5">
    <source>
        <dbReference type="ARBA" id="ARBA00022723"/>
    </source>
</evidence>
<keyword evidence="5" id="KW-0479">Metal-binding</keyword>
<dbReference type="GO" id="GO:0031071">
    <property type="term" value="F:cysteine desulfurase activity"/>
    <property type="evidence" value="ECO:0007669"/>
    <property type="project" value="UniProtKB-EC"/>
</dbReference>
<feature type="domain" description="Aminotransferase class V" evidence="11">
    <location>
        <begin position="13"/>
        <end position="375"/>
    </location>
</feature>
<dbReference type="PANTHER" id="PTHR11601">
    <property type="entry name" value="CYSTEINE DESULFURYLASE FAMILY MEMBER"/>
    <property type="match status" value="1"/>
</dbReference>
<evidence type="ECO:0000256" key="3">
    <source>
        <dbReference type="ARBA" id="ARBA00012239"/>
    </source>
</evidence>
<evidence type="ECO:0000256" key="10">
    <source>
        <dbReference type="RuleBase" id="RU004504"/>
    </source>
</evidence>
<sequence>MTKKEAILVEKRIYLDHAATSPIHPEVVQAMLGAISGSYGNPSSIHFAGREARKVLDECRAEIAASIHADEKEIIFTSGGTESDNTAVIGAAYANQEKGRHIITSTIEHHAVLRACEFLETKGFEVTYLPINSEGVIELQELKTALREDTILVSIMYGNNEIGTIQPISEIGELLSEHQAVFHTDAVQAYGLAEIDVKAMGIDLLSTSSHKINGPRGIGFLYCKNGVRLEYPFHGGEQERKRRAGTENLAGIAGMNAAQKIIHKERAAKTEDYLFFKQRMAEFWRENGIDFSVNGASASTLPHVFSVRFPDVSIEQLLMNLDMEGIAVSSGSACTAGTVDPSHVLVALYGEEHPGIQETVRFSFGLGNSLEEVEYAAEKVVGIVKRLKKKVSEK</sequence>
<dbReference type="InterPro" id="IPR016454">
    <property type="entry name" value="Cysteine_dSase"/>
</dbReference>
<evidence type="ECO:0000259" key="11">
    <source>
        <dbReference type="Pfam" id="PF00266"/>
    </source>
</evidence>
<keyword evidence="6" id="KW-0663">Pyridoxal phosphate</keyword>
<evidence type="ECO:0000256" key="2">
    <source>
        <dbReference type="ARBA" id="ARBA00006490"/>
    </source>
</evidence>
<dbReference type="Proteomes" id="UP000010119">
    <property type="component" value="Unassembled WGS sequence"/>
</dbReference>
<keyword evidence="4 12" id="KW-0808">Transferase</keyword>
<dbReference type="InterPro" id="IPR020578">
    <property type="entry name" value="Aminotrans_V_PyrdxlP_BS"/>
</dbReference>
<dbReference type="AlphaFoldDB" id="D7UZ29"/>
<evidence type="ECO:0000256" key="1">
    <source>
        <dbReference type="ARBA" id="ARBA00001933"/>
    </source>
</evidence>
<dbReference type="InterPro" id="IPR015424">
    <property type="entry name" value="PyrdxlP-dep_Trfase"/>
</dbReference>
<dbReference type="eggNOG" id="COG1104">
    <property type="taxonomic scope" value="Bacteria"/>
</dbReference>
<dbReference type="HOGENOM" id="CLU_003433_0_0_9"/>
<keyword evidence="7" id="KW-0408">Iron</keyword>
<dbReference type="EC" id="2.8.1.7" evidence="3"/>
<dbReference type="SUPFAM" id="SSF53383">
    <property type="entry name" value="PLP-dependent transferases"/>
    <property type="match status" value="1"/>
</dbReference>
<evidence type="ECO:0000313" key="12">
    <source>
        <dbReference type="EMBL" id="EFI83596.1"/>
    </source>
</evidence>
<comment type="similarity">
    <text evidence="2">Belongs to the class-V pyridoxal-phosphate-dependent aminotransferase family. NifS/IscS subfamily.</text>
</comment>
<dbReference type="PROSITE" id="PS00595">
    <property type="entry name" value="AA_TRANSFER_CLASS_5"/>
    <property type="match status" value="1"/>
</dbReference>
<dbReference type="InterPro" id="IPR015421">
    <property type="entry name" value="PyrdxlP-dep_Trfase_major"/>
</dbReference>